<feature type="compositionally biased region" description="Basic and acidic residues" evidence="3">
    <location>
        <begin position="804"/>
        <end position="846"/>
    </location>
</feature>
<feature type="compositionally biased region" description="Polar residues" evidence="3">
    <location>
        <begin position="871"/>
        <end position="885"/>
    </location>
</feature>
<dbReference type="SUPFAM" id="SSF144284">
    <property type="entry name" value="Sec2 N-terminal region"/>
    <property type="match status" value="1"/>
</dbReference>
<sequence length="991" mass="106736">MAPAHDHVDDEMHELNQEADYLDQTVTVATAPVNGRKAKERGDNDPDAQAQVISSLRSQIQDLFSQVSQLNNKLVKSYDRVSDLEDQLHVTSDNLRNATLKVSQLELEQAQHLSALSTGLLVEKSHVTSELTRLMEKATEEAARAGEAESARNAIEKDLDDLSAGLFGQANIMVAEARLARARSERKVEETEEALKGAEEIVGILQTQLQSLQAEKEESDRKVQEMQALMGTGKWVEPHHASGRAPRIRLLCLHAPYGEYIQFIAHLRSARPSTVHAPAMSTLLPQPFLARLVAEDSDPTVRLDLAPQLNWLTRRSVISALYSGQLSIEPMSTTTLLEELTPSLIPGTHNTHISCAMCGANIMDTPTSPSRSSFSPTRSASGNKAQWGSGLLKTSLVQSITASSFGSSRPATPTTPGFEPPTQVYIFRLENTSSSGLPVALPIGGTPQQGAQARPPTIYPLCSSGWCLMRLRTTCSLWAFIRTNVVEKVWEEEPYAPPSNLNSPRYASTAELHGDEKGPLQPKPSRMGIGALWGSMSRSLSGTRTKSEPTPTGSLDGPQLKEIHEETAKAETVPRRIPPPPPPRNTPPRPPRTLPPPPPRHPPLDAPVPKSVLPPGPPPPLPKRNRQRTEEDLPAYSDEGRSTLADDKEKPPLLSPAEETERFSTPEEELAAPPIDRVPTPTSIPLPDSVPSSPVQAEAPTLPPTTEEAETTARPETPQSHTPDAKAEEPSDAKAEASSEVKTEPPSVSKPPLPPRASARAGGAPGTPPPLPRRAAARTRPTSLVPSATDTANVEAAAVAPESSGEKSAEPEKEDAIHVQTPADDHTSPDVDEHETSTVPVEHQEADATVPAIQEPEDELADGSTMGIAPASSTENLPTSGETNSLALEGHLDALAPSILHSEVASMAPSSVRNFESKEGSLQDVSLANDSDAAPDSNDAHVHHSPEDVSEVEDEGEPGTYVGNATWEERTWKELVKLREEMFWARIGGSR</sequence>
<dbReference type="GO" id="GO:0005085">
    <property type="term" value="F:guanyl-nucleotide exchange factor activity"/>
    <property type="evidence" value="ECO:0007669"/>
    <property type="project" value="InterPro"/>
</dbReference>
<feature type="domain" description="GDP/GTP exchange factor Sec2 N-terminal" evidence="4">
    <location>
        <begin position="82"/>
        <end position="213"/>
    </location>
</feature>
<evidence type="ECO:0000259" key="4">
    <source>
        <dbReference type="Pfam" id="PF06428"/>
    </source>
</evidence>
<dbReference type="Gene3D" id="6.10.140.910">
    <property type="match status" value="1"/>
</dbReference>
<proteinExistence type="predicted"/>
<evidence type="ECO:0000256" key="1">
    <source>
        <dbReference type="ARBA" id="ARBA00023054"/>
    </source>
</evidence>
<feature type="region of interest" description="Disordered" evidence="3">
    <location>
        <begin position="366"/>
        <end position="385"/>
    </location>
</feature>
<dbReference type="CDD" id="cd21044">
    <property type="entry name" value="Rab11BD_RAB3IP_like"/>
    <property type="match status" value="1"/>
</dbReference>
<dbReference type="AlphaFoldDB" id="A0A9P3GJM5"/>
<dbReference type="PANTHER" id="PTHR14430:SF0">
    <property type="entry name" value="SEC2P DOMAIN-CONTAINING PROTEIN"/>
    <property type="match status" value="1"/>
</dbReference>
<feature type="compositionally biased region" description="Basic and acidic residues" evidence="3">
    <location>
        <begin position="938"/>
        <end position="947"/>
    </location>
</feature>
<reference evidence="5 6" key="1">
    <citation type="submission" date="2021-08" db="EMBL/GenBank/DDBJ databases">
        <title>Draft Genome Sequence of Phanerochaete sordida strain YK-624.</title>
        <authorList>
            <person name="Mori T."/>
            <person name="Dohra H."/>
            <person name="Suzuki T."/>
            <person name="Kawagishi H."/>
            <person name="Hirai H."/>
        </authorList>
    </citation>
    <scope>NUCLEOTIDE SEQUENCE [LARGE SCALE GENOMIC DNA]</scope>
    <source>
        <strain evidence="5 6">YK-624</strain>
    </source>
</reference>
<feature type="region of interest" description="Disordered" evidence="3">
    <location>
        <begin position="910"/>
        <end position="966"/>
    </location>
</feature>
<protein>
    <recommendedName>
        <fullName evidence="4">GDP/GTP exchange factor Sec2 N-terminal domain-containing protein</fullName>
    </recommendedName>
</protein>
<gene>
    <name evidence="5" type="ORF">PsYK624_109740</name>
</gene>
<feature type="compositionally biased region" description="Polar residues" evidence="3">
    <location>
        <begin position="536"/>
        <end position="553"/>
    </location>
</feature>
<feature type="compositionally biased region" description="Acidic residues" evidence="3">
    <location>
        <begin position="948"/>
        <end position="957"/>
    </location>
</feature>
<evidence type="ECO:0000313" key="6">
    <source>
        <dbReference type="Proteomes" id="UP000703269"/>
    </source>
</evidence>
<feature type="compositionally biased region" description="Pro residues" evidence="3">
    <location>
        <begin position="576"/>
        <end position="622"/>
    </location>
</feature>
<dbReference type="GO" id="GO:0006887">
    <property type="term" value="P:exocytosis"/>
    <property type="evidence" value="ECO:0007669"/>
    <property type="project" value="TreeGrafter"/>
</dbReference>
<comment type="caution">
    <text evidence="5">The sequence shown here is derived from an EMBL/GenBank/DDBJ whole genome shotgun (WGS) entry which is preliminary data.</text>
</comment>
<feature type="compositionally biased region" description="Basic and acidic residues" evidence="3">
    <location>
        <begin position="723"/>
        <end position="743"/>
    </location>
</feature>
<feature type="coiled-coil region" evidence="2">
    <location>
        <begin position="53"/>
        <end position="101"/>
    </location>
</feature>
<dbReference type="GO" id="GO:0051286">
    <property type="term" value="C:cell tip"/>
    <property type="evidence" value="ECO:0007669"/>
    <property type="project" value="TreeGrafter"/>
</dbReference>
<feature type="compositionally biased region" description="Basic and acidic residues" evidence="3">
    <location>
        <begin position="559"/>
        <end position="574"/>
    </location>
</feature>
<feature type="region of interest" description="Disordered" evidence="3">
    <location>
        <begin position="494"/>
        <end position="885"/>
    </location>
</feature>
<keyword evidence="1 2" id="KW-0175">Coiled coil</keyword>
<dbReference type="PANTHER" id="PTHR14430">
    <property type="entry name" value="RABIN3-RELATED"/>
    <property type="match status" value="1"/>
</dbReference>
<evidence type="ECO:0000256" key="3">
    <source>
        <dbReference type="SAM" id="MobiDB-lite"/>
    </source>
</evidence>
<evidence type="ECO:0000313" key="5">
    <source>
        <dbReference type="EMBL" id="GJE94800.1"/>
    </source>
</evidence>
<dbReference type="Proteomes" id="UP000703269">
    <property type="component" value="Unassembled WGS sequence"/>
</dbReference>
<feature type="compositionally biased region" description="Low complexity" evidence="3">
    <location>
        <begin position="366"/>
        <end position="381"/>
    </location>
</feature>
<evidence type="ECO:0000256" key="2">
    <source>
        <dbReference type="SAM" id="Coils"/>
    </source>
</evidence>
<feature type="compositionally biased region" description="Low complexity" evidence="3">
    <location>
        <begin position="928"/>
        <end position="937"/>
    </location>
</feature>
<name>A0A9P3GJM5_9APHY</name>
<feature type="compositionally biased region" description="Basic and acidic residues" evidence="3">
    <location>
        <begin position="638"/>
        <end position="651"/>
    </location>
</feature>
<dbReference type="InterPro" id="IPR040351">
    <property type="entry name" value="RAB3IL/RAB3IP/Sec2"/>
</dbReference>
<feature type="compositionally biased region" description="Low complexity" evidence="3">
    <location>
        <begin position="697"/>
        <end position="718"/>
    </location>
</feature>
<keyword evidence="6" id="KW-1185">Reference proteome</keyword>
<dbReference type="EMBL" id="BPQB01000043">
    <property type="protein sequence ID" value="GJE94800.1"/>
    <property type="molecule type" value="Genomic_DNA"/>
</dbReference>
<dbReference type="OrthoDB" id="1748564at2759"/>
<feature type="coiled-coil region" evidence="2">
    <location>
        <begin position="172"/>
        <end position="229"/>
    </location>
</feature>
<dbReference type="InterPro" id="IPR009449">
    <property type="entry name" value="Sec2_N"/>
</dbReference>
<organism evidence="5 6">
    <name type="scientific">Phanerochaete sordida</name>
    <dbReference type="NCBI Taxonomy" id="48140"/>
    <lineage>
        <taxon>Eukaryota</taxon>
        <taxon>Fungi</taxon>
        <taxon>Dikarya</taxon>
        <taxon>Basidiomycota</taxon>
        <taxon>Agaricomycotina</taxon>
        <taxon>Agaricomycetes</taxon>
        <taxon>Polyporales</taxon>
        <taxon>Phanerochaetaceae</taxon>
        <taxon>Phanerochaete</taxon>
    </lineage>
</organism>
<dbReference type="Pfam" id="PF06428">
    <property type="entry name" value="Sec2p"/>
    <property type="match status" value="1"/>
</dbReference>
<accession>A0A9P3GJM5</accession>
<dbReference type="GO" id="GO:0070319">
    <property type="term" value="C:Golgi to plasma membrane transport vesicle"/>
    <property type="evidence" value="ECO:0007669"/>
    <property type="project" value="TreeGrafter"/>
</dbReference>